<keyword evidence="1" id="KW-0732">Signal</keyword>
<evidence type="ECO:0000256" key="1">
    <source>
        <dbReference type="SAM" id="SignalP"/>
    </source>
</evidence>
<proteinExistence type="predicted"/>
<feature type="signal peptide" evidence="1">
    <location>
        <begin position="1"/>
        <end position="24"/>
    </location>
</feature>
<dbReference type="EMBL" id="JAMWBK010000012">
    <property type="protein sequence ID" value="KAJ8901021.1"/>
    <property type="molecule type" value="Genomic_DNA"/>
</dbReference>
<comment type="caution">
    <text evidence="2">The sequence shown here is derived from an EMBL/GenBank/DDBJ whole genome shotgun (WGS) entry which is preliminary data.</text>
</comment>
<protein>
    <recommendedName>
        <fullName evidence="4">Carboxypeptidase regulatory-like domain-containing protein</fullName>
    </recommendedName>
</protein>
<dbReference type="Proteomes" id="UP001157974">
    <property type="component" value="Unassembled WGS sequence"/>
</dbReference>
<name>A0AAV8UHV1_9RHOD</name>
<sequence length="252" mass="27595">MVRVMVRVVVLVFLSLTLVGMSRAEENVRTCAGELSDKVYTSDDLRADLVDEAGTTLGSVVVSLVPRKDGKCFRATFTASGDGVSLLKLRGGLFTIGEILPTGKERFTRRKKVAVLTTEPPVLRRAIDICPDRILIREGLCCGLLEFFAFAVMRVSDAKGPKTVRAYLTPSELTNQRCEVADVKKPFRYVCTLENSCEEPCDTGFCRGEEGGCISLKDATRESCPVREVCLNTFLLALALTNRKQAEPASDS</sequence>
<accession>A0AAV8UHV1</accession>
<reference evidence="2 3" key="1">
    <citation type="journal article" date="2023" name="Nat. Commun.">
        <title>Origin of minicircular mitochondrial genomes in red algae.</title>
        <authorList>
            <person name="Lee Y."/>
            <person name="Cho C.H."/>
            <person name="Lee Y.M."/>
            <person name="Park S.I."/>
            <person name="Yang J.H."/>
            <person name="West J.A."/>
            <person name="Bhattacharya D."/>
            <person name="Yoon H.S."/>
        </authorList>
    </citation>
    <scope>NUCLEOTIDE SEQUENCE [LARGE SCALE GENOMIC DNA]</scope>
    <source>
        <strain evidence="2 3">CCMP1338</strain>
        <tissue evidence="2">Whole cell</tissue>
    </source>
</reference>
<evidence type="ECO:0000313" key="3">
    <source>
        <dbReference type="Proteomes" id="UP001157974"/>
    </source>
</evidence>
<organism evidence="2 3">
    <name type="scientific">Rhodosorus marinus</name>
    <dbReference type="NCBI Taxonomy" id="101924"/>
    <lineage>
        <taxon>Eukaryota</taxon>
        <taxon>Rhodophyta</taxon>
        <taxon>Stylonematophyceae</taxon>
        <taxon>Stylonematales</taxon>
        <taxon>Stylonemataceae</taxon>
        <taxon>Rhodosorus</taxon>
    </lineage>
</organism>
<evidence type="ECO:0000313" key="2">
    <source>
        <dbReference type="EMBL" id="KAJ8901021.1"/>
    </source>
</evidence>
<gene>
    <name evidence="2" type="ORF">NDN08_004883</name>
</gene>
<keyword evidence="3" id="KW-1185">Reference proteome</keyword>
<dbReference type="AlphaFoldDB" id="A0AAV8UHV1"/>
<evidence type="ECO:0008006" key="4">
    <source>
        <dbReference type="Google" id="ProtNLM"/>
    </source>
</evidence>
<feature type="chain" id="PRO_5043372961" description="Carboxypeptidase regulatory-like domain-containing protein" evidence="1">
    <location>
        <begin position="25"/>
        <end position="252"/>
    </location>
</feature>